<feature type="compositionally biased region" description="Pro residues" evidence="1">
    <location>
        <begin position="96"/>
        <end position="113"/>
    </location>
</feature>
<evidence type="ECO:0000313" key="4">
    <source>
        <dbReference type="Proteomes" id="UP000620596"/>
    </source>
</evidence>
<reference evidence="3" key="2">
    <citation type="submission" date="2020-09" db="EMBL/GenBank/DDBJ databases">
        <authorList>
            <person name="Sun Q."/>
            <person name="Zhou Y."/>
        </authorList>
    </citation>
    <scope>NUCLEOTIDE SEQUENCE</scope>
    <source>
        <strain evidence="3">CGMCC 1.15322</strain>
    </source>
</reference>
<accession>A0A916SI13</accession>
<feature type="region of interest" description="Disordered" evidence="1">
    <location>
        <begin position="94"/>
        <end position="122"/>
    </location>
</feature>
<protein>
    <recommendedName>
        <fullName evidence="2">Restriction endonuclease type IV Mrr domain-containing protein</fullName>
    </recommendedName>
</protein>
<dbReference type="GO" id="GO:0004519">
    <property type="term" value="F:endonuclease activity"/>
    <property type="evidence" value="ECO:0007669"/>
    <property type="project" value="InterPro"/>
</dbReference>
<comment type="caution">
    <text evidence="3">The sequence shown here is derived from an EMBL/GenBank/DDBJ whole genome shotgun (WGS) entry which is preliminary data.</text>
</comment>
<dbReference type="InterPro" id="IPR007560">
    <property type="entry name" value="Restrct_endonuc_IV_Mrr"/>
</dbReference>
<dbReference type="GO" id="GO:0009307">
    <property type="term" value="P:DNA restriction-modification system"/>
    <property type="evidence" value="ECO:0007669"/>
    <property type="project" value="InterPro"/>
</dbReference>
<feature type="domain" description="Restriction endonuclease type IV Mrr" evidence="2">
    <location>
        <begin position="135"/>
        <end position="251"/>
    </location>
</feature>
<reference evidence="3" key="1">
    <citation type="journal article" date="2014" name="Int. J. Syst. Evol. Microbiol.">
        <title>Complete genome sequence of Corynebacterium casei LMG S-19264T (=DSM 44701T), isolated from a smear-ripened cheese.</title>
        <authorList>
            <consortium name="US DOE Joint Genome Institute (JGI-PGF)"/>
            <person name="Walter F."/>
            <person name="Albersmeier A."/>
            <person name="Kalinowski J."/>
            <person name="Ruckert C."/>
        </authorList>
    </citation>
    <scope>NUCLEOTIDE SEQUENCE</scope>
    <source>
        <strain evidence="3">CGMCC 1.15322</strain>
    </source>
</reference>
<dbReference type="AlphaFoldDB" id="A0A916SI13"/>
<evidence type="ECO:0000259" key="2">
    <source>
        <dbReference type="Pfam" id="PF04471"/>
    </source>
</evidence>
<dbReference type="SUPFAM" id="SSF52980">
    <property type="entry name" value="Restriction endonuclease-like"/>
    <property type="match status" value="1"/>
</dbReference>
<dbReference type="EMBL" id="BMIG01000006">
    <property type="protein sequence ID" value="GGB00066.1"/>
    <property type="molecule type" value="Genomic_DNA"/>
</dbReference>
<dbReference type="Gene3D" id="3.40.1350.10">
    <property type="match status" value="1"/>
</dbReference>
<evidence type="ECO:0000256" key="1">
    <source>
        <dbReference type="SAM" id="MobiDB-lite"/>
    </source>
</evidence>
<dbReference type="Proteomes" id="UP000620596">
    <property type="component" value="Unassembled WGS sequence"/>
</dbReference>
<proteinExistence type="predicted"/>
<dbReference type="Pfam" id="PF04471">
    <property type="entry name" value="Mrr_cat"/>
    <property type="match status" value="1"/>
</dbReference>
<sequence length="270" mass="28603">MGLLVLAVGVGLLMLSFQQRDLRVTGAVCLLLGVVLTGGYVTSRLFSGMYADPLAYEPPWAKLGRGEGPPRLPAPGKPASPPSTSVAIEKLIDFPEPAPPRRPTMPTSPPRPATPAKEAPASPAPVTTWAAELFDDMSPQQFDAVCQTLFAQSGLETLVQSHGAAGGVTIWLHSRNAQQGKDGPVAVAVCKLWPGQPLAVREIHPLLTLMTARQVKRATYATASSFTENARNFAKYNGINALDRSGLLALIATRTPAQQQALLAIALGKR</sequence>
<gene>
    <name evidence="3" type="ORF">GCM10011496_21400</name>
</gene>
<dbReference type="GO" id="GO:0003677">
    <property type="term" value="F:DNA binding"/>
    <property type="evidence" value="ECO:0007669"/>
    <property type="project" value="InterPro"/>
</dbReference>
<dbReference type="InterPro" id="IPR011335">
    <property type="entry name" value="Restrct_endonuc-II-like"/>
</dbReference>
<dbReference type="InterPro" id="IPR011856">
    <property type="entry name" value="tRNA_endonuc-like_dom_sf"/>
</dbReference>
<keyword evidence="4" id="KW-1185">Reference proteome</keyword>
<organism evidence="3 4">
    <name type="scientific">Polaromonas eurypsychrophila</name>
    <dbReference type="NCBI Taxonomy" id="1614635"/>
    <lineage>
        <taxon>Bacteria</taxon>
        <taxon>Pseudomonadati</taxon>
        <taxon>Pseudomonadota</taxon>
        <taxon>Betaproteobacteria</taxon>
        <taxon>Burkholderiales</taxon>
        <taxon>Comamonadaceae</taxon>
        <taxon>Polaromonas</taxon>
    </lineage>
</organism>
<name>A0A916SI13_9BURK</name>
<evidence type="ECO:0000313" key="3">
    <source>
        <dbReference type="EMBL" id="GGB00066.1"/>
    </source>
</evidence>